<evidence type="ECO:0000259" key="2">
    <source>
        <dbReference type="Pfam" id="PF13478"/>
    </source>
</evidence>
<dbReference type="RefSeq" id="WP_369330253.1">
    <property type="nucleotide sequence ID" value="NZ_JAULBC010000005.1"/>
</dbReference>
<dbReference type="Pfam" id="PF02625">
    <property type="entry name" value="XdhC_CoxI"/>
    <property type="match status" value="1"/>
</dbReference>
<reference evidence="3 4" key="1">
    <citation type="submission" date="2023-07" db="EMBL/GenBank/DDBJ databases">
        <authorList>
            <person name="Lian W.-H."/>
        </authorList>
    </citation>
    <scope>NUCLEOTIDE SEQUENCE [LARGE SCALE GENOMIC DNA]</scope>
    <source>
        <strain evidence="3 4">SYSU DXS3180</strain>
    </source>
</reference>
<dbReference type="EMBL" id="JAULBC010000005">
    <property type="protein sequence ID" value="MEX6688843.1"/>
    <property type="molecule type" value="Genomic_DNA"/>
</dbReference>
<feature type="domain" description="XdhC Rossmann" evidence="2">
    <location>
        <begin position="198"/>
        <end position="342"/>
    </location>
</feature>
<dbReference type="PANTHER" id="PTHR30388">
    <property type="entry name" value="ALDEHYDE OXIDOREDUCTASE MOLYBDENUM COFACTOR ASSEMBLY PROTEIN"/>
    <property type="match status" value="1"/>
</dbReference>
<dbReference type="PANTHER" id="PTHR30388:SF6">
    <property type="entry name" value="XANTHINE DEHYDROGENASE SUBUNIT A-RELATED"/>
    <property type="match status" value="1"/>
</dbReference>
<dbReference type="InterPro" id="IPR027051">
    <property type="entry name" value="XdhC_Rossmann_dom"/>
</dbReference>
<feature type="domain" description="XdhC- CoxI" evidence="1">
    <location>
        <begin position="17"/>
        <end position="81"/>
    </location>
</feature>
<evidence type="ECO:0000259" key="1">
    <source>
        <dbReference type="Pfam" id="PF02625"/>
    </source>
</evidence>
<accession>A0ABV3ZGA7</accession>
<keyword evidence="4" id="KW-1185">Reference proteome</keyword>
<protein>
    <submittedName>
        <fullName evidence="3">XdhC family protein</fullName>
    </submittedName>
</protein>
<dbReference type="Pfam" id="PF13478">
    <property type="entry name" value="XdhC_C"/>
    <property type="match status" value="1"/>
</dbReference>
<gene>
    <name evidence="3" type="ORF">QTN47_15150</name>
</gene>
<organism evidence="3 4">
    <name type="scientific">Danxiaibacter flavus</name>
    <dbReference type="NCBI Taxonomy" id="3049108"/>
    <lineage>
        <taxon>Bacteria</taxon>
        <taxon>Pseudomonadati</taxon>
        <taxon>Bacteroidota</taxon>
        <taxon>Chitinophagia</taxon>
        <taxon>Chitinophagales</taxon>
        <taxon>Chitinophagaceae</taxon>
        <taxon>Danxiaibacter</taxon>
    </lineage>
</organism>
<dbReference type="InterPro" id="IPR003777">
    <property type="entry name" value="XdhC_CoxI"/>
</dbReference>
<dbReference type="Proteomes" id="UP001560573">
    <property type="component" value="Unassembled WGS sequence"/>
</dbReference>
<dbReference type="Gene3D" id="3.40.50.720">
    <property type="entry name" value="NAD(P)-binding Rossmann-like Domain"/>
    <property type="match status" value="1"/>
</dbReference>
<name>A0ABV3ZGA7_9BACT</name>
<evidence type="ECO:0000313" key="3">
    <source>
        <dbReference type="EMBL" id="MEX6688843.1"/>
    </source>
</evidence>
<proteinExistence type="predicted"/>
<sequence length="367" mass="40293">MKELNDIVAAYDRAVLQKKQTALVSVVKVDGSSYRRPGARMLVTEDGEITGAISGGCLEGDALRKAQLAMFEKRNKLEIYDTTDDEDNKLGIQLGCNGIVYILFEPLQIHDPHNPLNLLKRVAHSRKDAVIATIFNEDKRLHQQGTVCLVNENETIALYADADLQADASVVLGSKNSSVKNYGDHTALFQFVPPSIQLVVAGAGNDTQPLTEMAYILGWNIVIVDGRPAHATQQRFPKAGKVCVAKPQEILSAVNVDEESAFVLMTHNYNYDLAVLEQIMRTNCSYIGVLGPKKKLQKMFDELVEKGTTISEDALQKIYGPVGLDIGAETSEEIALSVIAEIKAVFSGRNGTSLRERKVEIHARPIM</sequence>
<comment type="caution">
    <text evidence="3">The sequence shown here is derived from an EMBL/GenBank/DDBJ whole genome shotgun (WGS) entry which is preliminary data.</text>
</comment>
<evidence type="ECO:0000313" key="4">
    <source>
        <dbReference type="Proteomes" id="UP001560573"/>
    </source>
</evidence>
<dbReference type="InterPro" id="IPR052698">
    <property type="entry name" value="MoCofactor_Util/Proc"/>
</dbReference>